<dbReference type="Proteomes" id="UP001187221">
    <property type="component" value="Unassembled WGS sequence"/>
</dbReference>
<feature type="region of interest" description="Disordered" evidence="6">
    <location>
        <begin position="1"/>
        <end position="31"/>
    </location>
</feature>
<dbReference type="Pfam" id="PF05995">
    <property type="entry name" value="CDO_I"/>
    <property type="match status" value="1"/>
</dbReference>
<feature type="compositionally biased region" description="Low complexity" evidence="6">
    <location>
        <begin position="19"/>
        <end position="29"/>
    </location>
</feature>
<dbReference type="Gene3D" id="2.60.120.10">
    <property type="entry name" value="Jelly Rolls"/>
    <property type="match status" value="1"/>
</dbReference>
<dbReference type="EMBL" id="BTFW01000001">
    <property type="protein sequence ID" value="GMM60234.1"/>
    <property type="molecule type" value="Genomic_DNA"/>
</dbReference>
<evidence type="ECO:0000256" key="5">
    <source>
        <dbReference type="ARBA" id="ARBA00023004"/>
    </source>
</evidence>
<dbReference type="InterPro" id="IPR014710">
    <property type="entry name" value="RmlC-like_jellyroll"/>
</dbReference>
<dbReference type="GO" id="GO:0051213">
    <property type="term" value="F:dioxygenase activity"/>
    <property type="evidence" value="ECO:0007669"/>
    <property type="project" value="UniProtKB-KW"/>
</dbReference>
<evidence type="ECO:0000256" key="4">
    <source>
        <dbReference type="ARBA" id="ARBA00023002"/>
    </source>
</evidence>
<keyword evidence="5" id="KW-0408">Iron</keyword>
<dbReference type="PANTHER" id="PTHR12918">
    <property type="entry name" value="CYSTEINE DIOXYGENASE"/>
    <property type="match status" value="1"/>
</dbReference>
<keyword evidence="4" id="KW-0560">Oxidoreductase</keyword>
<evidence type="ECO:0000256" key="2">
    <source>
        <dbReference type="ARBA" id="ARBA00022723"/>
    </source>
</evidence>
<accession>A0ABQ6P4P7</accession>
<dbReference type="RefSeq" id="WP_317974043.1">
    <property type="nucleotide sequence ID" value="NZ_BTFW01000001.1"/>
</dbReference>
<keyword evidence="8" id="KW-1185">Reference proteome</keyword>
<dbReference type="PANTHER" id="PTHR12918:SF1">
    <property type="entry name" value="CYSTEINE DIOXYGENASE TYPE 1"/>
    <property type="match status" value="1"/>
</dbReference>
<comment type="similarity">
    <text evidence="1">Belongs to the cysteine dioxygenase family.</text>
</comment>
<name>A0ABQ6P4P7_9SPHN</name>
<dbReference type="InterPro" id="IPR010300">
    <property type="entry name" value="CDO_1"/>
</dbReference>
<keyword evidence="3 7" id="KW-0223">Dioxygenase</keyword>
<organism evidence="7 8">
    <name type="scientific">Novosphingobium pituita</name>
    <dbReference type="NCBI Taxonomy" id="3056842"/>
    <lineage>
        <taxon>Bacteria</taxon>
        <taxon>Pseudomonadati</taxon>
        <taxon>Pseudomonadota</taxon>
        <taxon>Alphaproteobacteria</taxon>
        <taxon>Sphingomonadales</taxon>
        <taxon>Sphingomonadaceae</taxon>
        <taxon>Novosphingobium</taxon>
    </lineage>
</organism>
<comment type="caution">
    <text evidence="7">The sequence shown here is derived from an EMBL/GenBank/DDBJ whole genome shotgun (WGS) entry which is preliminary data.</text>
</comment>
<keyword evidence="2" id="KW-0479">Metal-binding</keyword>
<evidence type="ECO:0000256" key="1">
    <source>
        <dbReference type="ARBA" id="ARBA00006622"/>
    </source>
</evidence>
<sequence length="225" mass="24067">MTTATLAPAPAPVPPAPDQPSAQPSAQPSTGGIARLRGFVTSLAELLAATRSEAEILETGSKLLGKLVSSDDWLPPAFAVPDPDRYQQYLLHCDSRERFSVVSFVWGPGQGTPIHDHRVWGLVGMLRGAERSERFVRAPDGSLRADGPAHLLHPGEVEAVSPRVGDIHRVSNALADAPSISIHVYGANIGAVDRATYAPDGTPKRFISGYANSLVPNLWDRSRNQ</sequence>
<evidence type="ECO:0000256" key="6">
    <source>
        <dbReference type="SAM" id="MobiDB-lite"/>
    </source>
</evidence>
<evidence type="ECO:0000313" key="8">
    <source>
        <dbReference type="Proteomes" id="UP001187221"/>
    </source>
</evidence>
<gene>
    <name evidence="7" type="ORF">NUTIK01_10110</name>
</gene>
<feature type="compositionally biased region" description="Pro residues" evidence="6">
    <location>
        <begin position="9"/>
        <end position="18"/>
    </location>
</feature>
<dbReference type="CDD" id="cd10548">
    <property type="entry name" value="cupin_CDO"/>
    <property type="match status" value="1"/>
</dbReference>
<dbReference type="SUPFAM" id="SSF51182">
    <property type="entry name" value="RmlC-like cupins"/>
    <property type="match status" value="1"/>
</dbReference>
<dbReference type="Gene3D" id="1.20.5.440">
    <property type="entry name" value="ATP synthase delta/epsilon subunit, C-terminal domain"/>
    <property type="match status" value="1"/>
</dbReference>
<evidence type="ECO:0000313" key="7">
    <source>
        <dbReference type="EMBL" id="GMM60234.1"/>
    </source>
</evidence>
<evidence type="ECO:0000256" key="3">
    <source>
        <dbReference type="ARBA" id="ARBA00022964"/>
    </source>
</evidence>
<protein>
    <submittedName>
        <fullName evidence="7">3-mercaptopropionate dioxygenase</fullName>
    </submittedName>
</protein>
<reference evidence="7 8" key="1">
    <citation type="submission" date="2023-06" db="EMBL/GenBank/DDBJ databases">
        <title>Draft genome sequence of Novosphingobium sp. strain IK01.</title>
        <authorList>
            <person name="Hatamoto M."/>
            <person name="Ikarashi T."/>
            <person name="Yamaguchi T."/>
        </authorList>
    </citation>
    <scope>NUCLEOTIDE SEQUENCE [LARGE SCALE GENOMIC DNA]</scope>
    <source>
        <strain evidence="7 8">IK01</strain>
    </source>
</reference>
<proteinExistence type="inferred from homology"/>
<dbReference type="InterPro" id="IPR011051">
    <property type="entry name" value="RmlC_Cupin_sf"/>
</dbReference>